<feature type="non-terminal residue" evidence="1">
    <location>
        <position position="115"/>
    </location>
</feature>
<name>A0A553PS15_TIGCA</name>
<accession>A0A553PS15</accession>
<evidence type="ECO:0000313" key="1">
    <source>
        <dbReference type="EMBL" id="TRY80469.1"/>
    </source>
</evidence>
<keyword evidence="2" id="KW-1185">Reference proteome</keyword>
<sequence>MCLVQSKLEERFQPESHGVLVRNSDKQCTQIRIETDQVFCFETDFVDEETMTLVDTERAKPVSLNKEPYVTLFLTGALKFAPINDTQKTLPAVNAPPPPIPFDFNNLLTIFNRGF</sequence>
<evidence type="ECO:0000313" key="2">
    <source>
        <dbReference type="Proteomes" id="UP000318571"/>
    </source>
</evidence>
<reference evidence="1 2" key="1">
    <citation type="journal article" date="2018" name="Nat. Ecol. Evol.">
        <title>Genomic signatures of mitonuclear coevolution across populations of Tigriopus californicus.</title>
        <authorList>
            <person name="Barreto F.S."/>
            <person name="Watson E.T."/>
            <person name="Lima T.G."/>
            <person name="Willett C.S."/>
            <person name="Edmands S."/>
            <person name="Li W."/>
            <person name="Burton R.S."/>
        </authorList>
    </citation>
    <scope>NUCLEOTIDE SEQUENCE [LARGE SCALE GENOMIC DNA]</scope>
    <source>
        <strain evidence="1 2">San Diego</strain>
    </source>
</reference>
<dbReference type="Proteomes" id="UP000318571">
    <property type="component" value="Chromosome 12"/>
</dbReference>
<comment type="caution">
    <text evidence="1">The sequence shown here is derived from an EMBL/GenBank/DDBJ whole genome shotgun (WGS) entry which is preliminary data.</text>
</comment>
<dbReference type="EMBL" id="VCGU01000001">
    <property type="protein sequence ID" value="TRY80469.1"/>
    <property type="molecule type" value="Genomic_DNA"/>
</dbReference>
<gene>
    <name evidence="1" type="ORF">TCAL_13351</name>
</gene>
<dbReference type="AlphaFoldDB" id="A0A553PS15"/>
<organism evidence="1 2">
    <name type="scientific">Tigriopus californicus</name>
    <name type="common">Marine copepod</name>
    <dbReference type="NCBI Taxonomy" id="6832"/>
    <lineage>
        <taxon>Eukaryota</taxon>
        <taxon>Metazoa</taxon>
        <taxon>Ecdysozoa</taxon>
        <taxon>Arthropoda</taxon>
        <taxon>Crustacea</taxon>
        <taxon>Multicrustacea</taxon>
        <taxon>Hexanauplia</taxon>
        <taxon>Copepoda</taxon>
        <taxon>Harpacticoida</taxon>
        <taxon>Harpacticidae</taxon>
        <taxon>Tigriopus</taxon>
    </lineage>
</organism>
<proteinExistence type="predicted"/>
<protein>
    <submittedName>
        <fullName evidence="1">Uncharacterized protein</fullName>
    </submittedName>
</protein>